<dbReference type="SUPFAM" id="SSF53335">
    <property type="entry name" value="S-adenosyl-L-methionine-dependent methyltransferases"/>
    <property type="match status" value="1"/>
</dbReference>
<comment type="caution">
    <text evidence="1">The sequence shown here is derived from an EMBL/GenBank/DDBJ whole genome shotgun (WGS) entry which is preliminary data.</text>
</comment>
<name>A0ABU4T5T1_9PSEU</name>
<gene>
    <name evidence="1" type="ORF">SK803_25125</name>
</gene>
<dbReference type="RefSeq" id="WP_319968546.1">
    <property type="nucleotide sequence ID" value="NZ_JAXAVW010000021.1"/>
</dbReference>
<dbReference type="PIRSF" id="PIRSF017393">
    <property type="entry name" value="MTase_SAV2177"/>
    <property type="match status" value="1"/>
</dbReference>
<protein>
    <submittedName>
        <fullName evidence="1">SAM-dependent methyltransferase</fullName>
        <ecNumber evidence="1">2.1.1.-</ecNumber>
    </submittedName>
</protein>
<reference evidence="1 2" key="2">
    <citation type="submission" date="2023-11" db="EMBL/GenBank/DDBJ databases">
        <authorList>
            <person name="Lara A.C."/>
            <person name="Chronakova A."/>
        </authorList>
    </citation>
    <scope>NUCLEOTIDE SEQUENCE [LARGE SCALE GENOMIC DNA]</scope>
    <source>
        <strain evidence="1 2">BCCO 10_0856</strain>
    </source>
</reference>
<dbReference type="GO" id="GO:0032259">
    <property type="term" value="P:methylation"/>
    <property type="evidence" value="ECO:0007669"/>
    <property type="project" value="UniProtKB-KW"/>
</dbReference>
<dbReference type="EC" id="2.1.1.-" evidence="1"/>
<evidence type="ECO:0000313" key="1">
    <source>
        <dbReference type="EMBL" id="MDX8033515.1"/>
    </source>
</evidence>
<evidence type="ECO:0000313" key="2">
    <source>
        <dbReference type="Proteomes" id="UP001285521"/>
    </source>
</evidence>
<dbReference type="GO" id="GO:0008168">
    <property type="term" value="F:methyltransferase activity"/>
    <property type="evidence" value="ECO:0007669"/>
    <property type="project" value="UniProtKB-KW"/>
</dbReference>
<dbReference type="Proteomes" id="UP001285521">
    <property type="component" value="Unassembled WGS sequence"/>
</dbReference>
<reference evidence="1 2" key="1">
    <citation type="submission" date="2023-11" db="EMBL/GenBank/DDBJ databases">
        <title>Lentzea sokolovensis, sp. nov., Lentzea kristufkii, sp. nov., and Lentzea miocenensis, sp. nov., rare actinobacteria from Sokolov Coal Basin, Miocene lacustrine sediment, Czech Republic.</title>
        <authorList>
            <person name="Lara A."/>
            <person name="Kotroba L."/>
            <person name="Nouioui I."/>
            <person name="Neumann-Schaal M."/>
            <person name="Mast Y."/>
            <person name="Chronakova A."/>
        </authorList>
    </citation>
    <scope>NUCLEOTIDE SEQUENCE [LARGE SCALE GENOMIC DNA]</scope>
    <source>
        <strain evidence="1 2">BCCO 10_0856</strain>
    </source>
</reference>
<dbReference type="Gene3D" id="3.40.50.150">
    <property type="entry name" value="Vaccinia Virus protein VP39"/>
    <property type="match status" value="1"/>
</dbReference>
<proteinExistence type="predicted"/>
<accession>A0ABU4T5T1</accession>
<sequence length="282" mass="30441">MLPAFAPLGSSRVRCAVQDGPKRVTTNGDSERPNMARLFDYYLGGAHNFAVDRALAEESIKRFPVAEVARTIRSFSRRVVRLCVEEMGIRQFLDLGSGIPTAGNVHEVAQSIDPSCNVVYVDHDLVAVAHARTMLRDNLNAAIVQSDICDVGAVLRHPETRRLIDFTQPTAVLMVGILPYVIDEPAGVVARYSAALCEGSVLALTHLTKDVEPGLVEQLVDLADEMESKLVPRSKQDVEEFVCGLKLLEPGLVLAAHWRADGELPGASALADASTYGAVGVI</sequence>
<dbReference type="EMBL" id="JAXAVW010000021">
    <property type="protein sequence ID" value="MDX8033515.1"/>
    <property type="molecule type" value="Genomic_DNA"/>
</dbReference>
<dbReference type="InterPro" id="IPR006764">
    <property type="entry name" value="SAM_dep_MeTrfase_SAV2177_type"/>
</dbReference>
<organism evidence="1 2">
    <name type="scientific">Lentzea miocenica</name>
    <dbReference type="NCBI Taxonomy" id="3095431"/>
    <lineage>
        <taxon>Bacteria</taxon>
        <taxon>Bacillati</taxon>
        <taxon>Actinomycetota</taxon>
        <taxon>Actinomycetes</taxon>
        <taxon>Pseudonocardiales</taxon>
        <taxon>Pseudonocardiaceae</taxon>
        <taxon>Lentzea</taxon>
    </lineage>
</organism>
<keyword evidence="2" id="KW-1185">Reference proteome</keyword>
<keyword evidence="1" id="KW-0489">Methyltransferase</keyword>
<keyword evidence="1" id="KW-0808">Transferase</keyword>
<dbReference type="Pfam" id="PF04672">
    <property type="entry name" value="Methyltransf_19"/>
    <property type="match status" value="1"/>
</dbReference>
<dbReference type="InterPro" id="IPR029063">
    <property type="entry name" value="SAM-dependent_MTases_sf"/>
</dbReference>